<dbReference type="InterPro" id="IPR012938">
    <property type="entry name" value="Glc/Sorbosone_DH"/>
</dbReference>
<dbReference type="SUPFAM" id="SSF50952">
    <property type="entry name" value="Soluble quinoprotein glucose dehydrogenase"/>
    <property type="match status" value="1"/>
</dbReference>
<dbReference type="RefSeq" id="WP_168045629.1">
    <property type="nucleotide sequence ID" value="NZ_JAATJM010000001.1"/>
</dbReference>
<sequence length="433" mass="46477">MIRRIAILAALVVGSLAAPVAGQGASHVYAVSGDCGGRPATAVRMAEGYCLGRVWQRTGGEGPRMPRGLLELPDGDWLVTDLGGWEAGRGALWRMSPGGNGAVRWTRLMRGLSMPHTVATGPDGRVYVAEMSRIFAVDPARPEAVTAVIDGLPDNRLHENRHPLSSFVFDRDGALLVNVGAPSDRCLDAAGAPRRTAQGQCVESAEQGMVRRYGYLGGGRWSREWTAYSTGLRNSVAMARHASGAVYQAENSVDLTTPDRPFDEINQLHASADFGWPYCTDMGAALPGWTARRSRCGERTAPVSLLPPHAAPLAMLYYDGPMFPELRGRMLMSWHGYRRAAGRVVAIETDAAGAPMTDSRARYAIYPHGSLPYPAQAPAPRARVLTPGWDTRAGVHPRGSPAGLAVARDGSIWIADDRAGAILRIARTQPSPR</sequence>
<evidence type="ECO:0000313" key="3">
    <source>
        <dbReference type="EMBL" id="NJC40779.1"/>
    </source>
</evidence>
<feature type="chain" id="PRO_5031533480" evidence="1">
    <location>
        <begin position="18"/>
        <end position="433"/>
    </location>
</feature>
<feature type="domain" description="Glucose/Sorbosone dehydrogenase" evidence="2">
    <location>
        <begin position="157"/>
        <end position="333"/>
    </location>
</feature>
<reference evidence="3 4" key="1">
    <citation type="submission" date="2020-03" db="EMBL/GenBank/DDBJ databases">
        <title>Genomic Encyclopedia of Type Strains, Phase IV (KMG-IV): sequencing the most valuable type-strain genomes for metagenomic binning, comparative biology and taxonomic classification.</title>
        <authorList>
            <person name="Goeker M."/>
        </authorList>
    </citation>
    <scope>NUCLEOTIDE SEQUENCE [LARGE SCALE GENOMIC DNA]</scope>
    <source>
        <strain evidence="3 4">DSM 4736</strain>
    </source>
</reference>
<accession>A0A7X5YLC6</accession>
<evidence type="ECO:0000313" key="4">
    <source>
        <dbReference type="Proteomes" id="UP000587415"/>
    </source>
</evidence>
<organism evidence="3 4">
    <name type="scientific">Brevundimonas alba</name>
    <dbReference type="NCBI Taxonomy" id="74314"/>
    <lineage>
        <taxon>Bacteria</taxon>
        <taxon>Pseudomonadati</taxon>
        <taxon>Pseudomonadota</taxon>
        <taxon>Alphaproteobacteria</taxon>
        <taxon>Caulobacterales</taxon>
        <taxon>Caulobacteraceae</taxon>
        <taxon>Brevundimonas</taxon>
    </lineage>
</organism>
<feature type="signal peptide" evidence="1">
    <location>
        <begin position="1"/>
        <end position="17"/>
    </location>
</feature>
<evidence type="ECO:0000256" key="1">
    <source>
        <dbReference type="SAM" id="SignalP"/>
    </source>
</evidence>
<proteinExistence type="predicted"/>
<dbReference type="AlphaFoldDB" id="A0A7X5YLC6"/>
<dbReference type="InterPro" id="IPR011042">
    <property type="entry name" value="6-blade_b-propeller_TolB-like"/>
</dbReference>
<dbReference type="InterPro" id="IPR011041">
    <property type="entry name" value="Quinoprot_gluc/sorb_DH_b-prop"/>
</dbReference>
<keyword evidence="1" id="KW-0732">Signal</keyword>
<evidence type="ECO:0000259" key="2">
    <source>
        <dbReference type="Pfam" id="PF07995"/>
    </source>
</evidence>
<comment type="caution">
    <text evidence="3">The sequence shown here is derived from an EMBL/GenBank/DDBJ whole genome shotgun (WGS) entry which is preliminary data.</text>
</comment>
<dbReference type="Proteomes" id="UP000587415">
    <property type="component" value="Unassembled WGS sequence"/>
</dbReference>
<dbReference type="EMBL" id="JAATJM010000001">
    <property type="protein sequence ID" value="NJC40779.1"/>
    <property type="molecule type" value="Genomic_DNA"/>
</dbReference>
<keyword evidence="4" id="KW-1185">Reference proteome</keyword>
<dbReference type="Gene3D" id="2.120.10.30">
    <property type="entry name" value="TolB, C-terminal domain"/>
    <property type="match status" value="1"/>
</dbReference>
<dbReference type="Pfam" id="PF07995">
    <property type="entry name" value="GSDH"/>
    <property type="match status" value="1"/>
</dbReference>
<protein>
    <submittedName>
        <fullName evidence="3">Glucose/arabinose dehydrogenase</fullName>
    </submittedName>
</protein>
<name>A0A7X5YLC6_9CAUL</name>
<gene>
    <name evidence="3" type="ORF">GGQ87_001037</name>
</gene>